<dbReference type="Gene3D" id="1.20.120.350">
    <property type="entry name" value="Voltage-gated potassium channels. Chain C"/>
    <property type="match status" value="1"/>
</dbReference>
<evidence type="ECO:0000313" key="16">
    <source>
        <dbReference type="EnsemblMetazoa" id="XP_020916398.1"/>
    </source>
</evidence>
<protein>
    <recommendedName>
        <fullName evidence="2">Voltage-gated hydrogen channel 1</fullName>
    </recommendedName>
    <alternativeName>
        <fullName evidence="12">Hydrogen voltage-gated channel 1</fullName>
    </alternativeName>
</protein>
<dbReference type="InterPro" id="IPR005821">
    <property type="entry name" value="Ion_trans_dom"/>
</dbReference>
<keyword evidence="3" id="KW-0813">Transport</keyword>
<accession>A0A913Y8G2</accession>
<dbReference type="GO" id="GO:0030171">
    <property type="term" value="F:voltage-gated proton channel activity"/>
    <property type="evidence" value="ECO:0007669"/>
    <property type="project" value="InterPro"/>
</dbReference>
<evidence type="ECO:0000256" key="9">
    <source>
        <dbReference type="ARBA" id="ARBA00023065"/>
    </source>
</evidence>
<feature type="domain" description="Ion transport" evidence="15">
    <location>
        <begin position="50"/>
        <end position="169"/>
    </location>
</feature>
<organism evidence="16 17">
    <name type="scientific">Exaiptasia diaphana</name>
    <name type="common">Tropical sea anemone</name>
    <name type="synonym">Aiptasia pulchella</name>
    <dbReference type="NCBI Taxonomy" id="2652724"/>
    <lineage>
        <taxon>Eukaryota</taxon>
        <taxon>Metazoa</taxon>
        <taxon>Cnidaria</taxon>
        <taxon>Anthozoa</taxon>
        <taxon>Hexacorallia</taxon>
        <taxon>Actiniaria</taxon>
        <taxon>Aiptasiidae</taxon>
        <taxon>Exaiptasia</taxon>
    </lineage>
</organism>
<dbReference type="InterPro" id="IPR031846">
    <property type="entry name" value="Hvcn1"/>
</dbReference>
<dbReference type="OrthoDB" id="427456at2759"/>
<evidence type="ECO:0000256" key="4">
    <source>
        <dbReference type="ARBA" id="ARBA00022475"/>
    </source>
</evidence>
<dbReference type="GO" id="GO:0005886">
    <property type="term" value="C:plasma membrane"/>
    <property type="evidence" value="ECO:0007669"/>
    <property type="project" value="UniProtKB-SubCell"/>
</dbReference>
<dbReference type="PANTHER" id="PTHR46480:SF1">
    <property type="entry name" value="VOLTAGE-GATED HYDROGEN CHANNEL 1"/>
    <property type="match status" value="1"/>
</dbReference>
<evidence type="ECO:0000313" key="17">
    <source>
        <dbReference type="Proteomes" id="UP000887567"/>
    </source>
</evidence>
<dbReference type="EnsemblMetazoa" id="XM_021060739.2">
    <property type="protein sequence ID" value="XP_020916398.1"/>
    <property type="gene ID" value="LOC110253788"/>
</dbReference>
<dbReference type="AlphaFoldDB" id="A0A913Y8G2"/>
<evidence type="ECO:0000256" key="13">
    <source>
        <dbReference type="SAM" id="MobiDB-lite"/>
    </source>
</evidence>
<evidence type="ECO:0000256" key="1">
    <source>
        <dbReference type="ARBA" id="ARBA00004651"/>
    </source>
</evidence>
<keyword evidence="6" id="KW-0851">Voltage-gated channel</keyword>
<dbReference type="Pfam" id="PF00520">
    <property type="entry name" value="Ion_trans"/>
    <property type="match status" value="1"/>
</dbReference>
<evidence type="ECO:0000259" key="15">
    <source>
        <dbReference type="Pfam" id="PF00520"/>
    </source>
</evidence>
<feature type="transmembrane region" description="Helical" evidence="14">
    <location>
        <begin position="54"/>
        <end position="76"/>
    </location>
</feature>
<evidence type="ECO:0000256" key="10">
    <source>
        <dbReference type="ARBA" id="ARBA00023136"/>
    </source>
</evidence>
<dbReference type="KEGG" id="epa:110253788"/>
<keyword evidence="10 14" id="KW-0472">Membrane</keyword>
<evidence type="ECO:0000256" key="3">
    <source>
        <dbReference type="ARBA" id="ARBA00022448"/>
    </source>
</evidence>
<dbReference type="Proteomes" id="UP000887567">
    <property type="component" value="Unplaced"/>
</dbReference>
<feature type="transmembrane region" description="Helical" evidence="14">
    <location>
        <begin position="88"/>
        <end position="116"/>
    </location>
</feature>
<keyword evidence="4" id="KW-1003">Cell membrane</keyword>
<name>A0A913Y8G2_EXADI</name>
<evidence type="ECO:0000256" key="8">
    <source>
        <dbReference type="ARBA" id="ARBA00023054"/>
    </source>
</evidence>
<keyword evidence="11" id="KW-0407">Ion channel</keyword>
<evidence type="ECO:0000256" key="14">
    <source>
        <dbReference type="SAM" id="Phobius"/>
    </source>
</evidence>
<evidence type="ECO:0000256" key="2">
    <source>
        <dbReference type="ARBA" id="ARBA00015897"/>
    </source>
</evidence>
<evidence type="ECO:0000256" key="6">
    <source>
        <dbReference type="ARBA" id="ARBA00022882"/>
    </source>
</evidence>
<evidence type="ECO:0000256" key="7">
    <source>
        <dbReference type="ARBA" id="ARBA00022989"/>
    </source>
</evidence>
<dbReference type="RefSeq" id="XP_020916398.1">
    <property type="nucleotide sequence ID" value="XM_021060739.2"/>
</dbReference>
<sequence length="207" mass="24117">MASRDAETAEDGKRSTFHDAGRRRDTREWMRGCCGVLQRQFGEMLTGVTWQMTIILLVLIEVVINIILLLISFHVIKDSEDHFASNILHFVAISILSLFVLEIALKLFALGFRFFLTEKWELFDATIVLVAFTTEIILRVMHAETWRGLELTIALRLWRVLRLVSVMISFKEEFYELIDDEIDGKRKNEPKTETSEVESLRDKHQEN</sequence>
<keyword evidence="8" id="KW-0175">Coiled coil</keyword>
<dbReference type="SUPFAM" id="SSF81324">
    <property type="entry name" value="Voltage-gated potassium channels"/>
    <property type="match status" value="1"/>
</dbReference>
<evidence type="ECO:0000256" key="11">
    <source>
        <dbReference type="ARBA" id="ARBA00023303"/>
    </source>
</evidence>
<keyword evidence="9" id="KW-0406">Ion transport</keyword>
<proteinExistence type="predicted"/>
<feature type="region of interest" description="Disordered" evidence="13">
    <location>
        <begin position="185"/>
        <end position="207"/>
    </location>
</feature>
<dbReference type="GO" id="GO:0034702">
    <property type="term" value="C:monoatomic ion channel complex"/>
    <property type="evidence" value="ECO:0007669"/>
    <property type="project" value="UniProtKB-KW"/>
</dbReference>
<keyword evidence="5 14" id="KW-0812">Transmembrane</keyword>
<dbReference type="PANTHER" id="PTHR46480">
    <property type="entry name" value="F20B24.22"/>
    <property type="match status" value="1"/>
</dbReference>
<dbReference type="InterPro" id="IPR027359">
    <property type="entry name" value="Volt_channel_dom_sf"/>
</dbReference>
<reference evidence="16" key="1">
    <citation type="submission" date="2022-11" db="UniProtKB">
        <authorList>
            <consortium name="EnsemblMetazoa"/>
        </authorList>
    </citation>
    <scope>IDENTIFICATION</scope>
</reference>
<dbReference type="GeneID" id="110253788"/>
<keyword evidence="7 14" id="KW-1133">Transmembrane helix</keyword>
<evidence type="ECO:0000256" key="5">
    <source>
        <dbReference type="ARBA" id="ARBA00022692"/>
    </source>
</evidence>
<dbReference type="OMA" id="VIKDETH"/>
<keyword evidence="17" id="KW-1185">Reference proteome</keyword>
<evidence type="ECO:0000256" key="12">
    <source>
        <dbReference type="ARBA" id="ARBA00031989"/>
    </source>
</evidence>
<comment type="subcellular location">
    <subcellularLocation>
        <location evidence="1">Cell membrane</location>
        <topology evidence="1">Multi-pass membrane protein</topology>
    </subcellularLocation>
</comment>